<keyword evidence="2" id="KW-0436">Ligase</keyword>
<dbReference type="InterPro" id="IPR004408">
    <property type="entry name" value="Biotin_CoA_COase_ligase"/>
</dbReference>
<dbReference type="PROSITE" id="PS51733">
    <property type="entry name" value="BPL_LPL_CATALYTIC"/>
    <property type="match status" value="1"/>
</dbReference>
<feature type="domain" description="BPL/LPL catalytic" evidence="3">
    <location>
        <begin position="363"/>
        <end position="565"/>
    </location>
</feature>
<comment type="similarity">
    <text evidence="1">Belongs to the biotin--protein ligase family.</text>
</comment>
<dbReference type="EMBL" id="ML179036">
    <property type="protein sequence ID" value="THV08019.1"/>
    <property type="molecule type" value="Genomic_DNA"/>
</dbReference>
<sequence length="649" mass="71119">MNILVYSGPEVLPASLKHTLSTFRLLVPNYSVQLIPVATLKTQPWVTSCALFVFPECRSAVAQSTPSINTFVERGGSILCLSAGARCPSRAGPDFTAMQASLSGSNDQTLRFFDRKSGSFIYPSWRSGPAQFVDIQTSNGTIVNGVYRNGQGDLSDIENAKNADILATYTGQNSGKAAIMKCNVGEGRIAFCTLSPEYPLTEEPASLISRDLLRQDVAQAELHRRDILKHLLSSLGLTPSSPPKISRPFPQFLVSHPARQGLVSAILDNIARPSPTSELKTFEDANDTFQFHGLEDSGQILTEIRESQVEESDPSTWQPKLVIICEDGKLPDRTQTPLFDLDLYFRTLSEARDKAGLVSESGEWGCGEVMFYSEAVTSTQTMLEKNSHLLARLPTPILSLASHQLAGRGRGTNSWISPPGCLQFSLHLRVSLSSFPSNKLVFVQYLFGLAVAEACRDEAILGKRGEAVRVKWPNDIYAVFGSDEKDRKKIGGILINTSFSDGNADIIIGKSTSITVDFGCGVNVLNPPPIFSLHQLQKDIDSPLSMEKTAAVILAKFEQMWYTFVAGRGSFEPFIDLYLQRWLHSDQLVLLTTVDPPKQVRICGITLDHGLLRTLPERTGSTTGGESFIDLQPDGNSFDLMSGLIKSKF</sequence>
<evidence type="ECO:0000256" key="1">
    <source>
        <dbReference type="ARBA" id="ARBA00009934"/>
    </source>
</evidence>
<dbReference type="PANTHER" id="PTHR12835:SF5">
    <property type="entry name" value="BIOTIN--PROTEIN LIGASE"/>
    <property type="match status" value="1"/>
</dbReference>
<dbReference type="GO" id="GO:0004077">
    <property type="term" value="F:biotin--[biotin carboxyl-carrier protein] ligase activity"/>
    <property type="evidence" value="ECO:0007669"/>
    <property type="project" value="InterPro"/>
</dbReference>
<reference evidence="4 5" key="1">
    <citation type="journal article" date="2019" name="Nat. Ecol. Evol.">
        <title>Megaphylogeny resolves global patterns of mushroom evolution.</title>
        <authorList>
            <person name="Varga T."/>
            <person name="Krizsan K."/>
            <person name="Foldi C."/>
            <person name="Dima B."/>
            <person name="Sanchez-Garcia M."/>
            <person name="Sanchez-Ramirez S."/>
            <person name="Szollosi G.J."/>
            <person name="Szarkandi J.G."/>
            <person name="Papp V."/>
            <person name="Albert L."/>
            <person name="Andreopoulos W."/>
            <person name="Angelini C."/>
            <person name="Antonin V."/>
            <person name="Barry K.W."/>
            <person name="Bougher N.L."/>
            <person name="Buchanan P."/>
            <person name="Buyck B."/>
            <person name="Bense V."/>
            <person name="Catcheside P."/>
            <person name="Chovatia M."/>
            <person name="Cooper J."/>
            <person name="Damon W."/>
            <person name="Desjardin D."/>
            <person name="Finy P."/>
            <person name="Geml J."/>
            <person name="Haridas S."/>
            <person name="Hughes K."/>
            <person name="Justo A."/>
            <person name="Karasinski D."/>
            <person name="Kautmanova I."/>
            <person name="Kiss B."/>
            <person name="Kocsube S."/>
            <person name="Kotiranta H."/>
            <person name="LaButti K.M."/>
            <person name="Lechner B.E."/>
            <person name="Liimatainen K."/>
            <person name="Lipzen A."/>
            <person name="Lukacs Z."/>
            <person name="Mihaltcheva S."/>
            <person name="Morgado L.N."/>
            <person name="Niskanen T."/>
            <person name="Noordeloos M.E."/>
            <person name="Ohm R.A."/>
            <person name="Ortiz-Santana B."/>
            <person name="Ovrebo C."/>
            <person name="Racz N."/>
            <person name="Riley R."/>
            <person name="Savchenko A."/>
            <person name="Shiryaev A."/>
            <person name="Soop K."/>
            <person name="Spirin V."/>
            <person name="Szebenyi C."/>
            <person name="Tomsovsky M."/>
            <person name="Tulloss R.E."/>
            <person name="Uehling J."/>
            <person name="Grigoriev I.V."/>
            <person name="Vagvolgyi C."/>
            <person name="Papp T."/>
            <person name="Martin F.M."/>
            <person name="Miettinen O."/>
            <person name="Hibbett D.S."/>
            <person name="Nagy L.G."/>
        </authorList>
    </citation>
    <scope>NUCLEOTIDE SEQUENCE [LARGE SCALE GENOMIC DNA]</scope>
    <source>
        <strain evidence="4 5">CBS 962.96</strain>
    </source>
</reference>
<protein>
    <submittedName>
        <fullName evidence="4">Class II aaRS and biotin synthetase</fullName>
    </submittedName>
</protein>
<dbReference type="Proteomes" id="UP000297245">
    <property type="component" value="Unassembled WGS sequence"/>
</dbReference>
<dbReference type="InterPro" id="IPR019197">
    <property type="entry name" value="Biotin-prot_ligase_N"/>
</dbReference>
<dbReference type="Pfam" id="PF09825">
    <property type="entry name" value="BPL_N"/>
    <property type="match status" value="1"/>
</dbReference>
<dbReference type="CDD" id="cd16442">
    <property type="entry name" value="BPL"/>
    <property type="match status" value="1"/>
</dbReference>
<dbReference type="Pfam" id="PF03099">
    <property type="entry name" value="BPL_LplA_LipB"/>
    <property type="match status" value="1"/>
</dbReference>
<dbReference type="InterPro" id="IPR004143">
    <property type="entry name" value="BPL_LPL_catalytic"/>
</dbReference>
<evidence type="ECO:0000313" key="4">
    <source>
        <dbReference type="EMBL" id="THV08019.1"/>
    </source>
</evidence>
<evidence type="ECO:0000256" key="2">
    <source>
        <dbReference type="ARBA" id="ARBA00022598"/>
    </source>
</evidence>
<keyword evidence="5" id="KW-1185">Reference proteome</keyword>
<dbReference type="PANTHER" id="PTHR12835">
    <property type="entry name" value="BIOTIN PROTEIN LIGASE"/>
    <property type="match status" value="1"/>
</dbReference>
<proteinExistence type="inferred from homology"/>
<dbReference type="AlphaFoldDB" id="A0A4S8MZ41"/>
<organism evidence="4 5">
    <name type="scientific">Dendrothele bispora (strain CBS 962.96)</name>
    <dbReference type="NCBI Taxonomy" id="1314807"/>
    <lineage>
        <taxon>Eukaryota</taxon>
        <taxon>Fungi</taxon>
        <taxon>Dikarya</taxon>
        <taxon>Basidiomycota</taxon>
        <taxon>Agaricomycotina</taxon>
        <taxon>Agaricomycetes</taxon>
        <taxon>Agaricomycetidae</taxon>
        <taxon>Agaricales</taxon>
        <taxon>Agaricales incertae sedis</taxon>
        <taxon>Dendrothele</taxon>
    </lineage>
</organism>
<name>A0A4S8MZ41_DENBC</name>
<dbReference type="OrthoDB" id="10250105at2759"/>
<gene>
    <name evidence="4" type="ORF">K435DRAFT_642638</name>
</gene>
<evidence type="ECO:0000259" key="3">
    <source>
        <dbReference type="PROSITE" id="PS51733"/>
    </source>
</evidence>
<dbReference type="SUPFAM" id="SSF55681">
    <property type="entry name" value="Class II aaRS and biotin synthetases"/>
    <property type="match status" value="1"/>
</dbReference>
<evidence type="ECO:0000313" key="5">
    <source>
        <dbReference type="Proteomes" id="UP000297245"/>
    </source>
</evidence>
<dbReference type="GO" id="GO:0005737">
    <property type="term" value="C:cytoplasm"/>
    <property type="evidence" value="ECO:0007669"/>
    <property type="project" value="TreeGrafter"/>
</dbReference>
<dbReference type="InterPro" id="IPR045864">
    <property type="entry name" value="aa-tRNA-synth_II/BPL/LPL"/>
</dbReference>
<dbReference type="Gene3D" id="3.30.930.10">
    <property type="entry name" value="Bira Bifunctional Protein, Domain 2"/>
    <property type="match status" value="1"/>
</dbReference>
<accession>A0A4S8MZ41</accession>